<proteinExistence type="predicted"/>
<reference evidence="2 3" key="1">
    <citation type="submission" date="2020-04" db="EMBL/GenBank/DDBJ databases">
        <title>MicrobeNet Type strains.</title>
        <authorList>
            <person name="Nicholson A.C."/>
        </authorList>
    </citation>
    <scope>NUCLEOTIDE SEQUENCE [LARGE SCALE GENOMIC DNA]</scope>
    <source>
        <strain evidence="2 3">ATCC BAA-277</strain>
    </source>
</reference>
<dbReference type="RefSeq" id="WP_083947168.1">
    <property type="nucleotide sequence ID" value="NZ_JAAXPI010000038.1"/>
</dbReference>
<gene>
    <name evidence="2" type="ORF">HGB48_23080</name>
</gene>
<feature type="transmembrane region" description="Helical" evidence="1">
    <location>
        <begin position="238"/>
        <end position="262"/>
    </location>
</feature>
<keyword evidence="1" id="KW-1133">Transmembrane helix</keyword>
<keyword evidence="1" id="KW-0472">Membrane</keyword>
<dbReference type="Proteomes" id="UP000579250">
    <property type="component" value="Unassembled WGS sequence"/>
</dbReference>
<evidence type="ECO:0000313" key="2">
    <source>
        <dbReference type="EMBL" id="NKZ06602.1"/>
    </source>
</evidence>
<comment type="caution">
    <text evidence="2">The sequence shown here is derived from an EMBL/GenBank/DDBJ whole genome shotgun (WGS) entry which is preliminary data.</text>
</comment>
<feature type="transmembrane region" description="Helical" evidence="1">
    <location>
        <begin position="445"/>
        <end position="465"/>
    </location>
</feature>
<keyword evidence="1" id="KW-0812">Transmembrane</keyword>
<evidence type="ECO:0000313" key="3">
    <source>
        <dbReference type="Proteomes" id="UP000579250"/>
    </source>
</evidence>
<accession>A0A846Z5T7</accession>
<keyword evidence="3" id="KW-1185">Reference proteome</keyword>
<sequence>MPSKLFGLRTVAGRVRALTALALLALAVLLTVTAVGAGDAREGLRALGHREGPMVVATSDMYLALSDMDAQVTNVLLTGGEDGWLCDPDERDCERSGERHAYDIRREDAQRAALQAALLARDDPERLRTVQSVLDGLHAYDQHVRAAMESGRRRGGPAAALPDEGVQRYRAATGLMTRNLLPKAYNLTLDGAADVDDAYRDEHAAVRAGWFRVLGAGIALLAALGALQVYLARRFRRLLSLPLAAALAGALVLTVAGASLLATEADHMRAAKASGFDPVLTLTRARAIGKGLDTDRARQLLDPAQADRYDQMYLEKSQTILYIEGATSLAAYYRELDARVARVSRDGGAVTFGGFYGTRARLAAADAGALLAGYREYQDHDRAVRSLAESGRRVAAVRAHLDPRWAPLPHPAFRAHDQELDARISHHDFLRARSVANGDRALDPWTWLAPAAALAIAALIAAGVWPRLSEYR</sequence>
<evidence type="ECO:0000256" key="1">
    <source>
        <dbReference type="SAM" id="Phobius"/>
    </source>
</evidence>
<name>A0A846Z5T7_9ACTN</name>
<dbReference type="AlphaFoldDB" id="A0A846Z5T7"/>
<protein>
    <submittedName>
        <fullName evidence="2">Uncharacterized protein</fullName>
    </submittedName>
</protein>
<organism evidence="2 3">
    <name type="scientific">Actinomadura latina</name>
    <dbReference type="NCBI Taxonomy" id="163603"/>
    <lineage>
        <taxon>Bacteria</taxon>
        <taxon>Bacillati</taxon>
        <taxon>Actinomycetota</taxon>
        <taxon>Actinomycetes</taxon>
        <taxon>Streptosporangiales</taxon>
        <taxon>Thermomonosporaceae</taxon>
        <taxon>Actinomadura</taxon>
    </lineage>
</organism>
<feature type="transmembrane region" description="Helical" evidence="1">
    <location>
        <begin position="210"/>
        <end position="231"/>
    </location>
</feature>
<dbReference type="EMBL" id="JAAXPI010000038">
    <property type="protein sequence ID" value="NKZ06602.1"/>
    <property type="molecule type" value="Genomic_DNA"/>
</dbReference>